<keyword evidence="4" id="KW-1185">Reference proteome</keyword>
<dbReference type="Pfam" id="PF03703">
    <property type="entry name" value="bPH_2"/>
    <property type="match status" value="1"/>
</dbReference>
<feature type="transmembrane region" description="Helical" evidence="1">
    <location>
        <begin position="52"/>
        <end position="75"/>
    </location>
</feature>
<dbReference type="Proteomes" id="UP001157109">
    <property type="component" value="Unassembled WGS sequence"/>
</dbReference>
<proteinExistence type="predicted"/>
<keyword evidence="1" id="KW-1133">Transmembrane helix</keyword>
<gene>
    <name evidence="3" type="ORF">GCM10025862_26450</name>
</gene>
<accession>A0ABQ6HSE0</accession>
<sequence length="167" mass="18594">MSEVITAVALREPAHRVSPRAKVVWIIHAILGAIFPLAGLGVWMWFDEARRSAQLWLLAVLLVWLLLDLTVMPWWRYRVHRWEYNDVAVYTRSGWVSQERRVAPVSRVQTVDLQRGPIQQALGLATVTVTTASAAGAVEIEQLDLATAEQIVADLTSVTARTPGDAT</sequence>
<dbReference type="PANTHER" id="PTHR34473:SF3">
    <property type="entry name" value="TRANSMEMBRANE PROTEIN-RELATED"/>
    <property type="match status" value="1"/>
</dbReference>
<evidence type="ECO:0000259" key="2">
    <source>
        <dbReference type="Pfam" id="PF03703"/>
    </source>
</evidence>
<keyword evidence="1" id="KW-0472">Membrane</keyword>
<comment type="caution">
    <text evidence="3">The sequence shown here is derived from an EMBL/GenBank/DDBJ whole genome shotgun (WGS) entry which is preliminary data.</text>
</comment>
<dbReference type="PANTHER" id="PTHR34473">
    <property type="entry name" value="UPF0699 TRANSMEMBRANE PROTEIN YDBS"/>
    <property type="match status" value="1"/>
</dbReference>
<dbReference type="RefSeq" id="WP_241444077.1">
    <property type="nucleotide sequence ID" value="NZ_BSUJ01000001.1"/>
</dbReference>
<protein>
    <submittedName>
        <fullName evidence="3">Membrane protein</fullName>
    </submittedName>
</protein>
<organism evidence="3 4">
    <name type="scientific">Arsenicicoccus piscis</name>
    <dbReference type="NCBI Taxonomy" id="673954"/>
    <lineage>
        <taxon>Bacteria</taxon>
        <taxon>Bacillati</taxon>
        <taxon>Actinomycetota</taxon>
        <taxon>Actinomycetes</taxon>
        <taxon>Micrococcales</taxon>
        <taxon>Intrasporangiaceae</taxon>
        <taxon>Arsenicicoccus</taxon>
    </lineage>
</organism>
<reference evidence="4" key="1">
    <citation type="journal article" date="2019" name="Int. J. Syst. Evol. Microbiol.">
        <title>The Global Catalogue of Microorganisms (GCM) 10K type strain sequencing project: providing services to taxonomists for standard genome sequencing and annotation.</title>
        <authorList>
            <consortium name="The Broad Institute Genomics Platform"/>
            <consortium name="The Broad Institute Genome Sequencing Center for Infectious Disease"/>
            <person name="Wu L."/>
            <person name="Ma J."/>
        </authorList>
    </citation>
    <scope>NUCLEOTIDE SEQUENCE [LARGE SCALE GENOMIC DNA]</scope>
    <source>
        <strain evidence="4">NBRC 105830</strain>
    </source>
</reference>
<name>A0ABQ6HSE0_9MICO</name>
<dbReference type="InterPro" id="IPR005182">
    <property type="entry name" value="YdbS-like_PH"/>
</dbReference>
<feature type="domain" description="YdbS-like PH" evidence="2">
    <location>
        <begin position="77"/>
        <end position="152"/>
    </location>
</feature>
<evidence type="ECO:0000313" key="4">
    <source>
        <dbReference type="Proteomes" id="UP001157109"/>
    </source>
</evidence>
<feature type="transmembrane region" description="Helical" evidence="1">
    <location>
        <begin position="23"/>
        <end position="46"/>
    </location>
</feature>
<keyword evidence="1" id="KW-0812">Transmembrane</keyword>
<evidence type="ECO:0000256" key="1">
    <source>
        <dbReference type="SAM" id="Phobius"/>
    </source>
</evidence>
<evidence type="ECO:0000313" key="3">
    <source>
        <dbReference type="EMBL" id="GMA20624.1"/>
    </source>
</evidence>
<dbReference type="EMBL" id="BSUJ01000001">
    <property type="protein sequence ID" value="GMA20624.1"/>
    <property type="molecule type" value="Genomic_DNA"/>
</dbReference>